<dbReference type="InterPro" id="IPR025668">
    <property type="entry name" value="Tnp_DDE_dom"/>
</dbReference>
<evidence type="ECO:0000313" key="3">
    <source>
        <dbReference type="Proteomes" id="UP000281261"/>
    </source>
</evidence>
<evidence type="ECO:0000259" key="1">
    <source>
        <dbReference type="Pfam" id="PF13701"/>
    </source>
</evidence>
<protein>
    <submittedName>
        <fullName evidence="2">IS1380 family transposase</fullName>
    </submittedName>
</protein>
<name>A0A420ZBE1_UNCK3</name>
<organism evidence="2 3">
    <name type="scientific">candidate division Kazan bacterium</name>
    <dbReference type="NCBI Taxonomy" id="2202143"/>
    <lineage>
        <taxon>Bacteria</taxon>
        <taxon>Bacteria division Kazan-3B-28</taxon>
    </lineage>
</organism>
<dbReference type="Pfam" id="PF13701">
    <property type="entry name" value="DDE_Tnp_1_4"/>
    <property type="match status" value="1"/>
</dbReference>
<dbReference type="SUPFAM" id="SSF53098">
    <property type="entry name" value="Ribonuclease H-like"/>
    <property type="match status" value="1"/>
</dbReference>
<dbReference type="InterPro" id="IPR012337">
    <property type="entry name" value="RNaseH-like_sf"/>
</dbReference>
<dbReference type="AlphaFoldDB" id="A0A420ZBE1"/>
<proteinExistence type="predicted"/>
<sequence>MELKIDFTDKEITPWGGMVLLKNMLDRIKFAQVIESCNDLPSGGSNRSYSTRVIIESFIVNVWCGATRFLHTEIGRHDYPLARIFNWGRHPAQDTYKRFFKRFDWGINTRVFSYFYQWFFRNLRMDEATLDIDSSIFTRYGKQEGSRKGYNPKKPGRASHHPLLAFVADVNMVANFWLRRGDSYTTNNFTGFLEETLSNLAGIKVGLIRLDSGFYDKNILEYLEKKPMNYIIAVRFYSPIKQLLRSKQNWIRLSEGVEVATTEYQSPVWNKPRKLILVRQDIKVRPGATGKQLRLKFEENDVAYYRHYRYSAYVTNMTLPAAEVWRLYRHRAEAENRIKELDYDFGLNAFNLNEFFATEAALNFVMVAYNLMNLFRRFIMTEKVQKRLSSIRYNTFAIGAYLTRDGRYMILKLALKLKRREWFTGIWNYSRQFEYPFIFSNA</sequence>
<accession>A0A420ZBE1</accession>
<dbReference type="EMBL" id="QMNG01000075">
    <property type="protein sequence ID" value="RLC36198.1"/>
    <property type="molecule type" value="Genomic_DNA"/>
</dbReference>
<dbReference type="Proteomes" id="UP000281261">
    <property type="component" value="Unassembled WGS sequence"/>
</dbReference>
<evidence type="ECO:0000313" key="2">
    <source>
        <dbReference type="EMBL" id="RLC36198.1"/>
    </source>
</evidence>
<dbReference type="InterPro" id="IPR047960">
    <property type="entry name" value="Transpos_IS1380"/>
</dbReference>
<feature type="domain" description="Transposase DDE" evidence="1">
    <location>
        <begin position="3"/>
        <end position="425"/>
    </location>
</feature>
<reference evidence="2 3" key="1">
    <citation type="submission" date="2018-06" db="EMBL/GenBank/DDBJ databases">
        <title>Extensive metabolic versatility and redundancy in microbially diverse, dynamic hydrothermal sediments.</title>
        <authorList>
            <person name="Dombrowski N."/>
            <person name="Teske A."/>
            <person name="Baker B.J."/>
        </authorList>
    </citation>
    <scope>NUCLEOTIDE SEQUENCE [LARGE SCALE GENOMIC DNA]</scope>
    <source>
        <strain evidence="2">B79_G16</strain>
    </source>
</reference>
<comment type="caution">
    <text evidence="2">The sequence shown here is derived from an EMBL/GenBank/DDBJ whole genome shotgun (WGS) entry which is preliminary data.</text>
</comment>
<gene>
    <name evidence="2" type="ORF">DRH29_05050</name>
</gene>
<dbReference type="NCBIfam" id="NF033539">
    <property type="entry name" value="transpos_IS1380"/>
    <property type="match status" value="1"/>
</dbReference>